<evidence type="ECO:0000256" key="2">
    <source>
        <dbReference type="ARBA" id="ARBA00021483"/>
    </source>
</evidence>
<dbReference type="GO" id="GO:0005829">
    <property type="term" value="C:cytosol"/>
    <property type="evidence" value="ECO:0007669"/>
    <property type="project" value="TreeGrafter"/>
</dbReference>
<dbReference type="PANTHER" id="PTHR22617:SF45">
    <property type="entry name" value="CHEMOTAXIS PROTEIN CHEW"/>
    <property type="match status" value="1"/>
</dbReference>
<dbReference type="PANTHER" id="PTHR22617">
    <property type="entry name" value="CHEMOTAXIS SENSOR HISTIDINE KINASE-RELATED"/>
    <property type="match status" value="1"/>
</dbReference>
<keyword evidence="6" id="KW-1185">Reference proteome</keyword>
<protein>
    <recommendedName>
        <fullName evidence="2">Chemotaxis protein CheW</fullName>
    </recommendedName>
</protein>
<dbReference type="InterPro" id="IPR002545">
    <property type="entry name" value="CheW-lke_dom"/>
</dbReference>
<evidence type="ECO:0000259" key="4">
    <source>
        <dbReference type="PROSITE" id="PS50851"/>
    </source>
</evidence>
<dbReference type="Proteomes" id="UP000323164">
    <property type="component" value="Unassembled WGS sequence"/>
</dbReference>
<dbReference type="OrthoDB" id="9790406at2"/>
<organism evidence="5 6">
    <name type="scientific">Cognatilysobacter lacus</name>
    <dbReference type="NCBI Taxonomy" id="1643323"/>
    <lineage>
        <taxon>Bacteria</taxon>
        <taxon>Pseudomonadati</taxon>
        <taxon>Pseudomonadota</taxon>
        <taxon>Gammaproteobacteria</taxon>
        <taxon>Lysobacterales</taxon>
        <taxon>Lysobacteraceae</taxon>
        <taxon>Cognatilysobacter</taxon>
    </lineage>
</organism>
<dbReference type="InterPro" id="IPR039315">
    <property type="entry name" value="CheW"/>
</dbReference>
<accession>A0A5D8Z5L9</accession>
<reference evidence="5 6" key="1">
    <citation type="submission" date="2019-08" db="EMBL/GenBank/DDBJ databases">
        <title>Draft genome sequence of Lysobacter sp. UKS-15.</title>
        <authorList>
            <person name="Im W.-T."/>
        </authorList>
    </citation>
    <scope>NUCLEOTIDE SEQUENCE [LARGE SCALE GENOMIC DNA]</scope>
    <source>
        <strain evidence="5 6">UKS-15</strain>
    </source>
</reference>
<evidence type="ECO:0000256" key="3">
    <source>
        <dbReference type="ARBA" id="ARBA00022490"/>
    </source>
</evidence>
<evidence type="ECO:0000313" key="5">
    <source>
        <dbReference type="EMBL" id="TZF89940.1"/>
    </source>
</evidence>
<dbReference type="SMART" id="SM00260">
    <property type="entry name" value="CheW"/>
    <property type="match status" value="1"/>
</dbReference>
<comment type="caution">
    <text evidence="5">The sequence shown here is derived from an EMBL/GenBank/DDBJ whole genome shotgun (WGS) entry which is preliminary data.</text>
</comment>
<dbReference type="Gene3D" id="2.30.30.40">
    <property type="entry name" value="SH3 Domains"/>
    <property type="match status" value="1"/>
</dbReference>
<dbReference type="AlphaFoldDB" id="A0A5D8Z5L9"/>
<sequence>MRPEPRRSPTDMNTEVLTADASAHAADREYLTFTLGSEEYGVDILKVQEIRGYDQVTRLPGAPSFVKGAINLRGLIVPVVDMRLKFDLSQATYEDTTVMIVLSVAGRTIGAVVDGVSDVLRLDPSQVRAVPDLGSAIDRKFLMGLGVVDDRMLILLDIERLMTSEEMGLVEQAVAA</sequence>
<evidence type="ECO:0000256" key="1">
    <source>
        <dbReference type="ARBA" id="ARBA00004496"/>
    </source>
</evidence>
<evidence type="ECO:0000313" key="6">
    <source>
        <dbReference type="Proteomes" id="UP000323164"/>
    </source>
</evidence>
<comment type="subcellular location">
    <subcellularLocation>
        <location evidence="1">Cytoplasm</location>
    </subcellularLocation>
</comment>
<dbReference type="GO" id="GO:0007165">
    <property type="term" value="P:signal transduction"/>
    <property type="evidence" value="ECO:0007669"/>
    <property type="project" value="InterPro"/>
</dbReference>
<keyword evidence="3" id="KW-0963">Cytoplasm</keyword>
<dbReference type="EMBL" id="VTRV01000061">
    <property type="protein sequence ID" value="TZF89940.1"/>
    <property type="molecule type" value="Genomic_DNA"/>
</dbReference>
<dbReference type="GO" id="GO:0006935">
    <property type="term" value="P:chemotaxis"/>
    <property type="evidence" value="ECO:0007669"/>
    <property type="project" value="InterPro"/>
</dbReference>
<name>A0A5D8Z5L9_9GAMM</name>
<dbReference type="SUPFAM" id="SSF50341">
    <property type="entry name" value="CheW-like"/>
    <property type="match status" value="1"/>
</dbReference>
<dbReference type="CDD" id="cd00732">
    <property type="entry name" value="CheW"/>
    <property type="match status" value="1"/>
</dbReference>
<dbReference type="Gene3D" id="2.40.50.180">
    <property type="entry name" value="CheA-289, Domain 4"/>
    <property type="match status" value="1"/>
</dbReference>
<feature type="domain" description="CheW-like" evidence="4">
    <location>
        <begin position="27"/>
        <end position="167"/>
    </location>
</feature>
<dbReference type="PROSITE" id="PS50851">
    <property type="entry name" value="CHEW"/>
    <property type="match status" value="1"/>
</dbReference>
<gene>
    <name evidence="5" type="ORF">FW784_07310</name>
</gene>
<proteinExistence type="predicted"/>
<dbReference type="Pfam" id="PF01584">
    <property type="entry name" value="CheW"/>
    <property type="match status" value="1"/>
</dbReference>
<dbReference type="InterPro" id="IPR036061">
    <property type="entry name" value="CheW-like_dom_sf"/>
</dbReference>